<evidence type="ECO:0000259" key="7">
    <source>
        <dbReference type="PROSITE" id="PS50850"/>
    </source>
</evidence>
<evidence type="ECO:0000313" key="9">
    <source>
        <dbReference type="Proteomes" id="UP000094469"/>
    </source>
</evidence>
<dbReference type="InterPro" id="IPR011701">
    <property type="entry name" value="MFS"/>
</dbReference>
<accession>A0A1E5HGQ2</accession>
<comment type="subcellular location">
    <subcellularLocation>
        <location evidence="1">Cell membrane</location>
        <topology evidence="1">Multi-pass membrane protein</topology>
    </subcellularLocation>
</comment>
<feature type="transmembrane region" description="Helical" evidence="6">
    <location>
        <begin position="158"/>
        <end position="179"/>
    </location>
</feature>
<dbReference type="Gene3D" id="1.20.1250.20">
    <property type="entry name" value="MFS general substrate transporter like domains"/>
    <property type="match status" value="2"/>
</dbReference>
<reference evidence="9" key="1">
    <citation type="submission" date="2016-09" db="EMBL/GenBank/DDBJ databases">
        <authorList>
            <person name="Gulvik C.A."/>
        </authorList>
    </citation>
    <scope>NUCLEOTIDE SEQUENCE [LARGE SCALE GENOMIC DNA]</scope>
    <source>
        <strain evidence="9">LMG 26676</strain>
    </source>
</reference>
<dbReference type="InterPro" id="IPR036259">
    <property type="entry name" value="MFS_trans_sf"/>
</dbReference>
<sequence length="479" mass="50658">MATKNEAEKVLGVPVPKEGTAEFEKMNRMAKRAIPLILIIFIFGILEQQAFGMIFVNIGQELGTPGLAPLITSIPGIVLGIVCVIYGSLGDFVSLKKMTMLGVSILVIGSAIGFILGPVSIWAVVIARVLQSAGGQVAGSVFLVLVSKYIAKENRVIYYGIFVAVFRFSAALGVIAAGYVTKIDWRWLFAVPLISIIFIPSLAKNLPDDHAEGANIDGVGFTLIGAFAGAMTMFFTDMNLFWAISSVVTLIAFIVYINKAKNPFITPEFFKNPAFIATMTVIFVGYFFSYTLNAGVNAIGLNVYGIDSAEVSTLLVWSILLAAFLGFVCGPVIKKIGRSAGIIMALSFMGLGLIAIAFAIPHGKVWALAVAPCIYYFGTSFFYSPIVDTATLTVSPEESGRVLGVNDLVQAITGSVGVAVFGGMMSSGAMSGGSIVGGTSGDVSTYANVFLVGGAIVLAALVIFLVTKKTIYSHSRVDE</sequence>
<gene>
    <name evidence="8" type="ORF">BCR24_01685</name>
</gene>
<dbReference type="InterPro" id="IPR020846">
    <property type="entry name" value="MFS_dom"/>
</dbReference>
<proteinExistence type="predicted"/>
<evidence type="ECO:0000313" key="8">
    <source>
        <dbReference type="EMBL" id="OEG24111.1"/>
    </source>
</evidence>
<dbReference type="PROSITE" id="PS50850">
    <property type="entry name" value="MFS"/>
    <property type="match status" value="1"/>
</dbReference>
<keyword evidence="4 6" id="KW-1133">Transmembrane helix</keyword>
<protein>
    <submittedName>
        <fullName evidence="8">MFS transporter</fullName>
    </submittedName>
</protein>
<feature type="transmembrane region" description="Helical" evidence="6">
    <location>
        <begin position="446"/>
        <end position="466"/>
    </location>
</feature>
<feature type="transmembrane region" description="Helical" evidence="6">
    <location>
        <begin position="340"/>
        <end position="360"/>
    </location>
</feature>
<evidence type="ECO:0000256" key="4">
    <source>
        <dbReference type="ARBA" id="ARBA00022989"/>
    </source>
</evidence>
<keyword evidence="9" id="KW-1185">Reference proteome</keyword>
<dbReference type="EMBL" id="MIKC01000001">
    <property type="protein sequence ID" value="OEG24111.1"/>
    <property type="molecule type" value="Genomic_DNA"/>
</dbReference>
<feature type="transmembrane region" description="Helical" evidence="6">
    <location>
        <begin position="408"/>
        <end position="426"/>
    </location>
</feature>
<dbReference type="OrthoDB" id="2081604at2"/>
<dbReference type="PANTHER" id="PTHR42718:SF9">
    <property type="entry name" value="MAJOR FACILITATOR SUPERFAMILY MULTIDRUG TRANSPORTER MFSC"/>
    <property type="match status" value="1"/>
</dbReference>
<evidence type="ECO:0000256" key="3">
    <source>
        <dbReference type="ARBA" id="ARBA00022692"/>
    </source>
</evidence>
<feature type="transmembrane region" description="Helical" evidence="6">
    <location>
        <begin position="215"/>
        <end position="234"/>
    </location>
</feature>
<feature type="domain" description="Major facilitator superfamily (MFS) profile" evidence="7">
    <location>
        <begin position="33"/>
        <end position="471"/>
    </location>
</feature>
<dbReference type="GO" id="GO:0022857">
    <property type="term" value="F:transmembrane transporter activity"/>
    <property type="evidence" value="ECO:0007669"/>
    <property type="project" value="InterPro"/>
</dbReference>
<comment type="caution">
    <text evidence="8">The sequence shown here is derived from an EMBL/GenBank/DDBJ whole genome shotgun (WGS) entry which is preliminary data.</text>
</comment>
<evidence type="ECO:0000256" key="2">
    <source>
        <dbReference type="ARBA" id="ARBA00022448"/>
    </source>
</evidence>
<feature type="transmembrane region" description="Helical" evidence="6">
    <location>
        <begin position="314"/>
        <end position="333"/>
    </location>
</feature>
<dbReference type="Pfam" id="PF07690">
    <property type="entry name" value="MFS_1"/>
    <property type="match status" value="1"/>
</dbReference>
<dbReference type="STRING" id="1131292.BCR24_01685"/>
<evidence type="ECO:0000256" key="6">
    <source>
        <dbReference type="SAM" id="Phobius"/>
    </source>
</evidence>
<name>A0A1E5HGQ2_9ENTE</name>
<feature type="transmembrane region" description="Helical" evidence="6">
    <location>
        <begin position="269"/>
        <end position="288"/>
    </location>
</feature>
<keyword evidence="2" id="KW-0813">Transport</keyword>
<organism evidence="8 9">
    <name type="scientific">Enterococcus ureilyticus</name>
    <dbReference type="NCBI Taxonomy" id="1131292"/>
    <lineage>
        <taxon>Bacteria</taxon>
        <taxon>Bacillati</taxon>
        <taxon>Bacillota</taxon>
        <taxon>Bacilli</taxon>
        <taxon>Lactobacillales</taxon>
        <taxon>Enterococcaceae</taxon>
        <taxon>Enterococcus</taxon>
    </lineage>
</organism>
<dbReference type="AlphaFoldDB" id="A0A1E5HGQ2"/>
<feature type="transmembrane region" description="Helical" evidence="6">
    <location>
        <begin position="240"/>
        <end position="257"/>
    </location>
</feature>
<keyword evidence="3 6" id="KW-0812">Transmembrane</keyword>
<evidence type="ECO:0000256" key="1">
    <source>
        <dbReference type="ARBA" id="ARBA00004651"/>
    </source>
</evidence>
<keyword evidence="5 6" id="KW-0472">Membrane</keyword>
<dbReference type="PANTHER" id="PTHR42718">
    <property type="entry name" value="MAJOR FACILITATOR SUPERFAMILY MULTIDRUG TRANSPORTER MFSC"/>
    <property type="match status" value="1"/>
</dbReference>
<dbReference type="Proteomes" id="UP000094469">
    <property type="component" value="Unassembled WGS sequence"/>
</dbReference>
<feature type="transmembrane region" description="Helical" evidence="6">
    <location>
        <begin position="185"/>
        <end position="203"/>
    </location>
</feature>
<feature type="transmembrane region" description="Helical" evidence="6">
    <location>
        <begin position="67"/>
        <end position="89"/>
    </location>
</feature>
<feature type="transmembrane region" description="Helical" evidence="6">
    <location>
        <begin position="133"/>
        <end position="151"/>
    </location>
</feature>
<dbReference type="GO" id="GO:0005886">
    <property type="term" value="C:plasma membrane"/>
    <property type="evidence" value="ECO:0007669"/>
    <property type="project" value="UniProtKB-SubCell"/>
</dbReference>
<feature type="transmembrane region" description="Helical" evidence="6">
    <location>
        <begin position="366"/>
        <end position="387"/>
    </location>
</feature>
<evidence type="ECO:0000256" key="5">
    <source>
        <dbReference type="ARBA" id="ARBA00023136"/>
    </source>
</evidence>
<feature type="transmembrane region" description="Helical" evidence="6">
    <location>
        <begin position="101"/>
        <end position="127"/>
    </location>
</feature>
<dbReference type="RefSeq" id="WP_069638837.1">
    <property type="nucleotide sequence ID" value="NZ_JAFBEZ010000013.1"/>
</dbReference>
<feature type="transmembrane region" description="Helical" evidence="6">
    <location>
        <begin position="33"/>
        <end position="55"/>
    </location>
</feature>
<dbReference type="SUPFAM" id="SSF103473">
    <property type="entry name" value="MFS general substrate transporter"/>
    <property type="match status" value="1"/>
</dbReference>
<dbReference type="PRINTS" id="PR01036">
    <property type="entry name" value="TCRTETB"/>
</dbReference>